<dbReference type="EC" id="3.4.21.7" evidence="6"/>
<keyword evidence="7" id="KW-1185">Reference proteome</keyword>
<keyword evidence="6" id="KW-0378">Hydrolase</keyword>
<dbReference type="SUPFAM" id="SSF57440">
    <property type="entry name" value="Kringle-like"/>
    <property type="match status" value="1"/>
</dbReference>
<sequence>MDYKLVHSVQYEDCNVQRSISNEAESMWYKRPVWKGFCGGLAIGILISIVICLVAGTILFKGCHRNINCESSQSLQYQANKSINENEGITIDIKQFSTPATTTFYQRQSTAALKLIHTCQVAGGCNQPPKLKDGMECVFESKDGRTSVRYTLLTKQNVDTVDHCPVSYCQGQNYWSVFNASLSANECYTTGSYGAVYKGKITCTVTGRTCQRWDRDYPQKRNRKHIPSNSDDLHSNYCRDPGPPYDGTPWCYTTDPKVRWEFCHVPLC</sequence>
<reference evidence="6 7" key="1">
    <citation type="submission" date="2020-06" db="EMBL/GenBank/DDBJ databases">
        <authorList>
            <person name="Li R."/>
            <person name="Bekaert M."/>
        </authorList>
    </citation>
    <scope>NUCLEOTIDE SEQUENCE [LARGE SCALE GENOMIC DNA]</scope>
    <source>
        <strain evidence="7">wild</strain>
    </source>
</reference>
<evidence type="ECO:0000313" key="6">
    <source>
        <dbReference type="EMBL" id="CAC5400890.1"/>
    </source>
</evidence>
<feature type="domain" description="Kringle" evidence="5">
    <location>
        <begin position="194"/>
        <end position="268"/>
    </location>
</feature>
<dbReference type="GO" id="GO:0004252">
    <property type="term" value="F:serine-type endopeptidase activity"/>
    <property type="evidence" value="ECO:0007669"/>
    <property type="project" value="UniProtKB-EC"/>
</dbReference>
<dbReference type="InterPro" id="IPR050759">
    <property type="entry name" value="Serine_protease_kringle"/>
</dbReference>
<keyword evidence="4" id="KW-0812">Transmembrane</keyword>
<dbReference type="PANTHER" id="PTHR24261:SF7">
    <property type="entry name" value="KRINGLE DOMAIN-CONTAINING PROTEIN"/>
    <property type="match status" value="1"/>
</dbReference>
<evidence type="ECO:0000256" key="2">
    <source>
        <dbReference type="ARBA" id="ARBA00023157"/>
    </source>
</evidence>
<dbReference type="PANTHER" id="PTHR24261">
    <property type="entry name" value="PLASMINOGEN-RELATED"/>
    <property type="match status" value="1"/>
</dbReference>
<organism evidence="6 7">
    <name type="scientific">Mytilus coruscus</name>
    <name type="common">Sea mussel</name>
    <dbReference type="NCBI Taxonomy" id="42192"/>
    <lineage>
        <taxon>Eukaryota</taxon>
        <taxon>Metazoa</taxon>
        <taxon>Spiralia</taxon>
        <taxon>Lophotrochozoa</taxon>
        <taxon>Mollusca</taxon>
        <taxon>Bivalvia</taxon>
        <taxon>Autobranchia</taxon>
        <taxon>Pteriomorphia</taxon>
        <taxon>Mytilida</taxon>
        <taxon>Mytiloidea</taxon>
        <taxon>Mytilidae</taxon>
        <taxon>Mytilinae</taxon>
        <taxon>Mytilus</taxon>
    </lineage>
</organism>
<keyword evidence="2" id="KW-1015">Disulfide bond</keyword>
<keyword evidence="4" id="KW-1133">Transmembrane helix</keyword>
<dbReference type="Pfam" id="PF00051">
    <property type="entry name" value="Kringle"/>
    <property type="match status" value="1"/>
</dbReference>
<dbReference type="EMBL" id="CACVKT020006342">
    <property type="protein sequence ID" value="CAC5400890.1"/>
    <property type="molecule type" value="Genomic_DNA"/>
</dbReference>
<dbReference type="Proteomes" id="UP000507470">
    <property type="component" value="Unassembled WGS sequence"/>
</dbReference>
<dbReference type="PROSITE" id="PS50070">
    <property type="entry name" value="KRINGLE_2"/>
    <property type="match status" value="1"/>
</dbReference>
<dbReference type="PRINTS" id="PR00018">
    <property type="entry name" value="KRINGLE"/>
</dbReference>
<gene>
    <name evidence="6" type="ORF">MCOR_35038</name>
</gene>
<evidence type="ECO:0000313" key="7">
    <source>
        <dbReference type="Proteomes" id="UP000507470"/>
    </source>
</evidence>
<evidence type="ECO:0000256" key="4">
    <source>
        <dbReference type="SAM" id="Phobius"/>
    </source>
</evidence>
<dbReference type="OrthoDB" id="6039658at2759"/>
<comment type="caution">
    <text evidence="3">Lacks conserved residue(s) required for the propagation of feature annotation.</text>
</comment>
<dbReference type="Gene3D" id="2.40.20.10">
    <property type="entry name" value="Plasminogen Kringle 4"/>
    <property type="match status" value="1"/>
</dbReference>
<evidence type="ECO:0000256" key="1">
    <source>
        <dbReference type="ARBA" id="ARBA00022572"/>
    </source>
</evidence>
<dbReference type="CDD" id="cd00108">
    <property type="entry name" value="KR"/>
    <property type="match status" value="1"/>
</dbReference>
<keyword evidence="1 3" id="KW-0420">Kringle</keyword>
<dbReference type="AlphaFoldDB" id="A0A6J8D150"/>
<dbReference type="InterPro" id="IPR013806">
    <property type="entry name" value="Kringle-like"/>
</dbReference>
<accession>A0A6J8D150</accession>
<protein>
    <submittedName>
        <fullName evidence="6">PLG</fullName>
        <ecNumber evidence="6">3.4.21.7</ecNumber>
    </submittedName>
</protein>
<proteinExistence type="predicted"/>
<keyword evidence="4" id="KW-0472">Membrane</keyword>
<dbReference type="SMART" id="SM00130">
    <property type="entry name" value="KR"/>
    <property type="match status" value="1"/>
</dbReference>
<dbReference type="InterPro" id="IPR038178">
    <property type="entry name" value="Kringle_sf"/>
</dbReference>
<name>A0A6J8D150_MYTCO</name>
<dbReference type="InterPro" id="IPR000001">
    <property type="entry name" value="Kringle"/>
</dbReference>
<evidence type="ECO:0000256" key="3">
    <source>
        <dbReference type="PROSITE-ProRule" id="PRU00121"/>
    </source>
</evidence>
<feature type="transmembrane region" description="Helical" evidence="4">
    <location>
        <begin position="37"/>
        <end position="60"/>
    </location>
</feature>
<evidence type="ECO:0000259" key="5">
    <source>
        <dbReference type="PROSITE" id="PS50070"/>
    </source>
</evidence>